<name>A0A1B4G7U5_9BURK</name>
<dbReference type="InterPro" id="IPR018060">
    <property type="entry name" value="HTH_AraC"/>
</dbReference>
<dbReference type="RefSeq" id="WP_066494094.1">
    <property type="nucleotide sequence ID" value="NZ_CP013389.1"/>
</dbReference>
<dbReference type="GO" id="GO:0003700">
    <property type="term" value="F:DNA-binding transcription factor activity"/>
    <property type="evidence" value="ECO:0007669"/>
    <property type="project" value="InterPro"/>
</dbReference>
<dbReference type="EMBL" id="CP013389">
    <property type="protein sequence ID" value="AOJ11999.1"/>
    <property type="molecule type" value="Genomic_DNA"/>
</dbReference>
<dbReference type="PANTHER" id="PTHR47894">
    <property type="entry name" value="HTH-TYPE TRANSCRIPTIONAL REGULATOR GADX"/>
    <property type="match status" value="1"/>
</dbReference>
<dbReference type="PANTHER" id="PTHR47894:SF4">
    <property type="entry name" value="HTH-TYPE TRANSCRIPTIONAL REGULATOR GADX"/>
    <property type="match status" value="1"/>
</dbReference>
<accession>A0A1B4G7U5</accession>
<evidence type="ECO:0000313" key="5">
    <source>
        <dbReference type="EMBL" id="AOJ11999.1"/>
    </source>
</evidence>
<dbReference type="Gene3D" id="1.10.10.60">
    <property type="entry name" value="Homeodomain-like"/>
    <property type="match status" value="1"/>
</dbReference>
<dbReference type="SUPFAM" id="SSF46689">
    <property type="entry name" value="Homeodomain-like"/>
    <property type="match status" value="1"/>
</dbReference>
<dbReference type="Pfam" id="PF12625">
    <property type="entry name" value="Arabinose_bd"/>
    <property type="match status" value="1"/>
</dbReference>
<keyword evidence="3" id="KW-0804">Transcription</keyword>
<keyword evidence="1" id="KW-0805">Transcription regulation</keyword>
<evidence type="ECO:0000259" key="4">
    <source>
        <dbReference type="PROSITE" id="PS01124"/>
    </source>
</evidence>
<dbReference type="Proteomes" id="UP000067711">
    <property type="component" value="Chromosome 1"/>
</dbReference>
<feature type="domain" description="HTH araC/xylS-type" evidence="4">
    <location>
        <begin position="257"/>
        <end position="338"/>
    </location>
</feature>
<keyword evidence="2" id="KW-0238">DNA-binding</keyword>
<dbReference type="InterPro" id="IPR009057">
    <property type="entry name" value="Homeodomain-like_sf"/>
</dbReference>
<evidence type="ECO:0000256" key="2">
    <source>
        <dbReference type="ARBA" id="ARBA00023125"/>
    </source>
</evidence>
<organism evidence="5 6">
    <name type="scientific">Burkholderia mayonis</name>
    <dbReference type="NCBI Taxonomy" id="1385591"/>
    <lineage>
        <taxon>Bacteria</taxon>
        <taxon>Pseudomonadati</taxon>
        <taxon>Pseudomonadota</taxon>
        <taxon>Betaproteobacteria</taxon>
        <taxon>Burkholderiales</taxon>
        <taxon>Burkholderiaceae</taxon>
        <taxon>Burkholderia</taxon>
        <taxon>pseudomallei group</taxon>
    </lineage>
</organism>
<dbReference type="AlphaFoldDB" id="A0A1B4G7U5"/>
<dbReference type="InterPro" id="IPR020449">
    <property type="entry name" value="Tscrpt_reg_AraC-type_HTH"/>
</dbReference>
<protein>
    <submittedName>
        <fullName evidence="5">AraC family transcriptional regulator</fullName>
    </submittedName>
</protein>
<dbReference type="InterPro" id="IPR018062">
    <property type="entry name" value="HTH_AraC-typ_CS"/>
</dbReference>
<sequence>MELRQKSVSARIYRWLFDEARANGFDAARLADLLGVAETELDDPRRRVPGDRHVAAMRLASGWTHSWLRPPPEVVPWLTPFPEFAGVVCNAATLRDALRQYTAYRPLVGDVDWLLPAETRDGIAFEYVLEGDGRHASCAFANLAILAAIARLYDPAAQVRDAEFTGRAFAPAPALADMLRAQPAFDAPRNRIVIASARLDAPFERFNGALAAIQHHAADDVRERLRAHASFGAAVERCLRDWLRATGDGDAPPERLLRHVCERFAISRWTLRRRLHHEALTFHALVTRARIGEAQRLLLHTRLPIGEIGARVGFGSTSAFSRFFAREHGAAPSRYRDDRCAKRH</sequence>
<dbReference type="InterPro" id="IPR032687">
    <property type="entry name" value="AraC-type_N"/>
</dbReference>
<reference evidence="5 6" key="1">
    <citation type="submission" date="2015-12" db="EMBL/GenBank/DDBJ databases">
        <title>Diversity of Burkholderia near neighbor genomes.</title>
        <authorList>
            <person name="Sahl J."/>
            <person name="Wagner D."/>
            <person name="Keim P."/>
        </authorList>
    </citation>
    <scope>NUCLEOTIDE SEQUENCE [LARGE SCALE GENOMIC DNA]</scope>
    <source>
        <strain evidence="5 6">BDU8</strain>
    </source>
</reference>
<evidence type="ECO:0000256" key="3">
    <source>
        <dbReference type="ARBA" id="ARBA00023163"/>
    </source>
</evidence>
<gene>
    <name evidence="5" type="ORF">WS71_27835</name>
</gene>
<dbReference type="PRINTS" id="PR00032">
    <property type="entry name" value="HTHARAC"/>
</dbReference>
<dbReference type="GO" id="GO:0000976">
    <property type="term" value="F:transcription cis-regulatory region binding"/>
    <property type="evidence" value="ECO:0007669"/>
    <property type="project" value="TreeGrafter"/>
</dbReference>
<dbReference type="GO" id="GO:0005829">
    <property type="term" value="C:cytosol"/>
    <property type="evidence" value="ECO:0007669"/>
    <property type="project" value="TreeGrafter"/>
</dbReference>
<dbReference type="Pfam" id="PF12833">
    <property type="entry name" value="HTH_18"/>
    <property type="match status" value="1"/>
</dbReference>
<dbReference type="SMART" id="SM00342">
    <property type="entry name" value="HTH_ARAC"/>
    <property type="match status" value="1"/>
</dbReference>
<dbReference type="PROSITE" id="PS01124">
    <property type="entry name" value="HTH_ARAC_FAMILY_2"/>
    <property type="match status" value="1"/>
</dbReference>
<evidence type="ECO:0000256" key="1">
    <source>
        <dbReference type="ARBA" id="ARBA00023015"/>
    </source>
</evidence>
<dbReference type="PROSITE" id="PS00041">
    <property type="entry name" value="HTH_ARAC_FAMILY_1"/>
    <property type="match status" value="1"/>
</dbReference>
<evidence type="ECO:0000313" key="6">
    <source>
        <dbReference type="Proteomes" id="UP000067711"/>
    </source>
</evidence>
<proteinExistence type="predicted"/>